<comment type="cofactor">
    <cofactor evidence="2">
        <name>Ca(2+)</name>
        <dbReference type="ChEBI" id="CHEBI:29108"/>
    </cofactor>
</comment>
<evidence type="ECO:0000256" key="6">
    <source>
        <dbReference type="ARBA" id="ARBA00022801"/>
    </source>
</evidence>
<evidence type="ECO:0000313" key="15">
    <source>
        <dbReference type="EMBL" id="TFY65725.1"/>
    </source>
</evidence>
<dbReference type="Gene3D" id="3.20.20.80">
    <property type="entry name" value="Glycosidases"/>
    <property type="match status" value="2"/>
</dbReference>
<dbReference type="STRING" id="205917.A0A4Y9YTL0"/>
<keyword evidence="16" id="KW-1185">Reference proteome</keyword>
<dbReference type="InterPro" id="IPR006047">
    <property type="entry name" value="GH13_cat_dom"/>
</dbReference>
<dbReference type="GO" id="GO:2001070">
    <property type="term" value="F:starch binding"/>
    <property type="evidence" value="ECO:0007669"/>
    <property type="project" value="InterPro"/>
</dbReference>
<dbReference type="FunFam" id="2.60.40.10:FF:000552">
    <property type="entry name" value="Related to glucoamylase"/>
    <property type="match status" value="1"/>
</dbReference>
<feature type="chain" id="PRO_5021386865" description="alpha-amylase" evidence="13">
    <location>
        <begin position="17"/>
        <end position="617"/>
    </location>
</feature>
<dbReference type="CDD" id="cd11317">
    <property type="entry name" value="AmyAc_bac_euk_AmyA"/>
    <property type="match status" value="1"/>
</dbReference>
<evidence type="ECO:0000256" key="13">
    <source>
        <dbReference type="SAM" id="SignalP"/>
    </source>
</evidence>
<comment type="similarity">
    <text evidence="3 11">Belongs to the glycosyl hydrolase 13 family.</text>
</comment>
<dbReference type="Gene3D" id="2.60.40.1180">
    <property type="entry name" value="Golgi alpha-mannosidase II"/>
    <property type="match status" value="1"/>
</dbReference>
<dbReference type="PANTHER" id="PTHR43447">
    <property type="entry name" value="ALPHA-AMYLASE"/>
    <property type="match status" value="1"/>
</dbReference>
<dbReference type="InterPro" id="IPR006046">
    <property type="entry name" value="Alpha_amylase"/>
</dbReference>
<dbReference type="SUPFAM" id="SSF51011">
    <property type="entry name" value="Glycosyl hydrolase domain"/>
    <property type="match status" value="1"/>
</dbReference>
<dbReference type="SUPFAM" id="SSF49452">
    <property type="entry name" value="Starch-binding domain-like"/>
    <property type="match status" value="1"/>
</dbReference>
<organism evidence="15 16">
    <name type="scientific">Dentipellis fragilis</name>
    <dbReference type="NCBI Taxonomy" id="205917"/>
    <lineage>
        <taxon>Eukaryota</taxon>
        <taxon>Fungi</taxon>
        <taxon>Dikarya</taxon>
        <taxon>Basidiomycota</taxon>
        <taxon>Agaricomycotina</taxon>
        <taxon>Agaricomycetes</taxon>
        <taxon>Russulales</taxon>
        <taxon>Hericiaceae</taxon>
        <taxon>Dentipellis</taxon>
    </lineage>
</organism>
<keyword evidence="7" id="KW-0106">Calcium</keyword>
<feature type="region of interest" description="Disordered" evidence="12">
    <location>
        <begin position="491"/>
        <end position="518"/>
    </location>
</feature>
<dbReference type="SUPFAM" id="SSF51445">
    <property type="entry name" value="(Trans)glycosidases"/>
    <property type="match status" value="1"/>
</dbReference>
<evidence type="ECO:0000313" key="16">
    <source>
        <dbReference type="Proteomes" id="UP000298327"/>
    </source>
</evidence>
<evidence type="ECO:0000256" key="2">
    <source>
        <dbReference type="ARBA" id="ARBA00001913"/>
    </source>
</evidence>
<dbReference type="PROSITE" id="PS51166">
    <property type="entry name" value="CBM20"/>
    <property type="match status" value="1"/>
</dbReference>
<feature type="signal peptide" evidence="13">
    <location>
        <begin position="1"/>
        <end position="16"/>
    </location>
</feature>
<reference evidence="15 16" key="1">
    <citation type="submission" date="2019-02" db="EMBL/GenBank/DDBJ databases">
        <title>Genome sequencing of the rare red list fungi Dentipellis fragilis.</title>
        <authorList>
            <person name="Buettner E."/>
            <person name="Kellner H."/>
        </authorList>
    </citation>
    <scope>NUCLEOTIDE SEQUENCE [LARGE SCALE GENOMIC DNA]</scope>
    <source>
        <strain evidence="15 16">DSM 105465</strain>
    </source>
</reference>
<dbReference type="OrthoDB" id="550577at2759"/>
<name>A0A4Y9YTL0_9AGAM</name>
<dbReference type="InterPro" id="IPR031319">
    <property type="entry name" value="A-amylase_C"/>
</dbReference>
<keyword evidence="13" id="KW-0732">Signal</keyword>
<dbReference type="InterPro" id="IPR013783">
    <property type="entry name" value="Ig-like_fold"/>
</dbReference>
<evidence type="ECO:0000256" key="11">
    <source>
        <dbReference type="RuleBase" id="RU003615"/>
    </source>
</evidence>
<evidence type="ECO:0000256" key="7">
    <source>
        <dbReference type="ARBA" id="ARBA00022837"/>
    </source>
</evidence>
<comment type="caution">
    <text evidence="15">The sequence shown here is derived from an EMBL/GenBank/DDBJ whole genome shotgun (WGS) entry which is preliminary data.</text>
</comment>
<keyword evidence="10" id="KW-0624">Polysaccharide degradation</keyword>
<feature type="domain" description="CBM20" evidence="14">
    <location>
        <begin position="518"/>
        <end position="617"/>
    </location>
</feature>
<proteinExistence type="inferred from homology"/>
<dbReference type="GO" id="GO:0004556">
    <property type="term" value="F:alpha-amylase activity"/>
    <property type="evidence" value="ECO:0007669"/>
    <property type="project" value="UniProtKB-EC"/>
</dbReference>
<dbReference type="PRINTS" id="PR00110">
    <property type="entry name" value="ALPHAAMYLASE"/>
</dbReference>
<dbReference type="Pfam" id="PF00686">
    <property type="entry name" value="CBM_20"/>
    <property type="match status" value="1"/>
</dbReference>
<dbReference type="InterPro" id="IPR006048">
    <property type="entry name" value="A-amylase/branching_C"/>
</dbReference>
<comment type="catalytic activity">
    <reaction evidence="1">
        <text>Endohydrolysis of (1-&gt;4)-alpha-D-glucosidic linkages in polysaccharides containing three or more (1-&gt;4)-alpha-linked D-glucose units.</text>
        <dbReference type="EC" id="3.2.1.1"/>
    </reaction>
</comment>
<dbReference type="InterPro" id="IPR002044">
    <property type="entry name" value="CBM20"/>
</dbReference>
<gene>
    <name evidence="15" type="ORF">EVG20_g5367</name>
</gene>
<accession>A0A4Y9YTL0</accession>
<dbReference type="GO" id="GO:0000272">
    <property type="term" value="P:polysaccharide catabolic process"/>
    <property type="evidence" value="ECO:0007669"/>
    <property type="project" value="UniProtKB-KW"/>
</dbReference>
<keyword evidence="8" id="KW-0119">Carbohydrate metabolism</keyword>
<dbReference type="InterPro" id="IPR017853">
    <property type="entry name" value="GH"/>
</dbReference>
<dbReference type="EMBL" id="SEOQ01000314">
    <property type="protein sequence ID" value="TFY65725.1"/>
    <property type="molecule type" value="Genomic_DNA"/>
</dbReference>
<evidence type="ECO:0000259" key="14">
    <source>
        <dbReference type="PROSITE" id="PS51166"/>
    </source>
</evidence>
<dbReference type="Gene3D" id="2.60.40.10">
    <property type="entry name" value="Immunoglobulins"/>
    <property type="match status" value="1"/>
</dbReference>
<dbReference type="InterPro" id="IPR013780">
    <property type="entry name" value="Glyco_hydro_b"/>
</dbReference>
<evidence type="ECO:0000256" key="1">
    <source>
        <dbReference type="ARBA" id="ARBA00000548"/>
    </source>
</evidence>
<dbReference type="SMART" id="SM00632">
    <property type="entry name" value="Aamy_C"/>
    <property type="match status" value="1"/>
</dbReference>
<dbReference type="EC" id="3.2.1.1" evidence="4"/>
<evidence type="ECO:0000256" key="5">
    <source>
        <dbReference type="ARBA" id="ARBA00022723"/>
    </source>
</evidence>
<dbReference type="AlphaFoldDB" id="A0A4Y9YTL0"/>
<dbReference type="SMART" id="SM01065">
    <property type="entry name" value="CBM_2"/>
    <property type="match status" value="1"/>
</dbReference>
<dbReference type="Pfam" id="PF02806">
    <property type="entry name" value="Alpha-amylase_C"/>
    <property type="match status" value="1"/>
</dbReference>
<evidence type="ECO:0000256" key="4">
    <source>
        <dbReference type="ARBA" id="ARBA00012595"/>
    </source>
</evidence>
<keyword evidence="9" id="KW-0326">Glycosidase</keyword>
<dbReference type="GO" id="GO:0046872">
    <property type="term" value="F:metal ion binding"/>
    <property type="evidence" value="ECO:0007669"/>
    <property type="project" value="UniProtKB-KW"/>
</dbReference>
<keyword evidence="5" id="KW-0479">Metal-binding</keyword>
<dbReference type="SMART" id="SM00642">
    <property type="entry name" value="Aamy"/>
    <property type="match status" value="1"/>
</dbReference>
<evidence type="ECO:0000256" key="9">
    <source>
        <dbReference type="ARBA" id="ARBA00023295"/>
    </source>
</evidence>
<evidence type="ECO:0000256" key="8">
    <source>
        <dbReference type="ARBA" id="ARBA00023277"/>
    </source>
</evidence>
<sequence length="617" mass="65788">MISLFLFCCTLALAAGSATKPVIVQMFEWTWDSIATECTQFLGPAGYGYVQASPAQEHIQGTQWYTDYQPVSYNITSKRGDRCAFVNMIGACHAAGVQVIAGTALCTLPLHDVRLLFVYNIVDAVFNHMAGLDSGTGVGGSPFTHYQYPIYQNSDFHHCTLESDGNIHNYNNRQEVQTCQLLGLADLATETEYVRTRLATYANDLLSIGIDGLRLDAAKHIAATDLSNILSRLNRAPYITAEVIYGAGEAVQPSEYTGLGDVQEFRYTSTLQSAFLGNQNSISTLQTLDNRGWIAGTGANVFVANHDTERNGNSLNYKSPSNTYLNAQIFSLTHPYGRPTILSSYSFATTDDGAPNMGIGTCSSQGGANGWLCQHRYPGLVGMVGFRNTVGTAALNNWVSPSSQQIAFSRGNAGFVAINNADSVWTATFKSSLPDGSYCDVAKGPKVNGACAAASYTVTGGSFMATVPARSSLALHIGALAPTSCPSSSTSSGFTTMTTSSTISSTTTSSATTTTSAAPPSGSVFVTFIEQASTSGEGIYVVGSIQQLGNWAPSNAIALTPSPSPTWIVRTTLPANTNFEYKFIRKYSNGQVMWESDPNRNYRTPASGSVTLSSSFK</sequence>
<protein>
    <recommendedName>
        <fullName evidence="4">alpha-amylase</fullName>
        <ecNumber evidence="4">3.2.1.1</ecNumber>
    </recommendedName>
</protein>
<dbReference type="Proteomes" id="UP000298327">
    <property type="component" value="Unassembled WGS sequence"/>
</dbReference>
<keyword evidence="6" id="KW-0378">Hydrolase</keyword>
<evidence type="ECO:0000256" key="12">
    <source>
        <dbReference type="SAM" id="MobiDB-lite"/>
    </source>
</evidence>
<evidence type="ECO:0000256" key="3">
    <source>
        <dbReference type="ARBA" id="ARBA00008061"/>
    </source>
</evidence>
<evidence type="ECO:0000256" key="10">
    <source>
        <dbReference type="ARBA" id="ARBA00023326"/>
    </source>
</evidence>
<dbReference type="InterPro" id="IPR013784">
    <property type="entry name" value="Carb-bd-like_fold"/>
</dbReference>